<dbReference type="PANTHER" id="PTHR11669">
    <property type="entry name" value="REPLICATION FACTOR C / DNA POLYMERASE III GAMMA-TAU SUBUNIT"/>
    <property type="match status" value="1"/>
</dbReference>
<dbReference type="GO" id="GO:0006281">
    <property type="term" value="P:DNA repair"/>
    <property type="evidence" value="ECO:0007669"/>
    <property type="project" value="TreeGrafter"/>
</dbReference>
<dbReference type="Gene3D" id="3.40.50.300">
    <property type="entry name" value="P-loop containing nucleotide triphosphate hydrolases"/>
    <property type="match status" value="1"/>
</dbReference>
<evidence type="ECO:0000256" key="1">
    <source>
        <dbReference type="ARBA" id="ARBA00004123"/>
    </source>
</evidence>
<dbReference type="Gene3D" id="1.10.8.60">
    <property type="match status" value="1"/>
</dbReference>
<gene>
    <name evidence="9" type="primary">RFC5</name>
</gene>
<evidence type="ECO:0000313" key="9">
    <source>
        <dbReference type="EMBL" id="ACO15282.1"/>
    </source>
</evidence>
<dbReference type="GO" id="GO:0006261">
    <property type="term" value="P:DNA-templated DNA replication"/>
    <property type="evidence" value="ECO:0007669"/>
    <property type="project" value="TreeGrafter"/>
</dbReference>
<sequence length="345" mass="38173">MVTSTMEPKGAALNLPWVEKYRPKDLSDLVSHEDIVGTIRRFVKESRMPHMLFYGPPGTGKTSAILAASREVFGETSNSSVLELNASDDRGIDVARGRILNFASTKRIAIQAGTASFKLIILDEADAMTNDAQNALRRIIEKFTDNVRFCLICNYLSKIIPALQSRCTRFRFAPLASEQILPRLQAVVKEESLEMSPDGAKALLTLAKGDMRRILNILQSCSMAFPVINESNIYACTGHPPPSDISLALESLLNDDLQKAYQTIHVQLQTTKGLSLIDILTELHLLVHRLEISNRVKVKLLIKLADAEHRLLSGTSEKIQLGAVVAAFRTAREMIADETDSLMES</sequence>
<comment type="similarity">
    <text evidence="2">Belongs to the activator 1 small subunits family.</text>
</comment>
<accession>C1C1X9</accession>
<evidence type="ECO:0000256" key="3">
    <source>
        <dbReference type="ARBA" id="ARBA00022705"/>
    </source>
</evidence>
<evidence type="ECO:0000256" key="7">
    <source>
        <dbReference type="ARBA" id="ARBA00080380"/>
    </source>
</evidence>
<dbReference type="Pfam" id="PF08542">
    <property type="entry name" value="Rep_fac_C"/>
    <property type="match status" value="1"/>
</dbReference>
<evidence type="ECO:0000256" key="2">
    <source>
        <dbReference type="ARBA" id="ARBA00005378"/>
    </source>
</evidence>
<protein>
    <recommendedName>
        <fullName evidence="7">Activator 1 subunit 5</fullName>
    </recommendedName>
</protein>
<keyword evidence="4" id="KW-0547">Nucleotide-binding</keyword>
<dbReference type="PANTHER" id="PTHR11669:SF9">
    <property type="entry name" value="REPLICATION FACTOR C SUBUNIT 5"/>
    <property type="match status" value="1"/>
</dbReference>
<dbReference type="InterPro" id="IPR050238">
    <property type="entry name" value="DNA_Rep/Repair_Clamp_Loader"/>
</dbReference>
<dbReference type="CDD" id="cd00009">
    <property type="entry name" value="AAA"/>
    <property type="match status" value="1"/>
</dbReference>
<dbReference type="Pfam" id="PF00004">
    <property type="entry name" value="AAA"/>
    <property type="match status" value="1"/>
</dbReference>
<evidence type="ECO:0000256" key="6">
    <source>
        <dbReference type="ARBA" id="ARBA00023242"/>
    </source>
</evidence>
<dbReference type="GO" id="GO:0005524">
    <property type="term" value="F:ATP binding"/>
    <property type="evidence" value="ECO:0007669"/>
    <property type="project" value="UniProtKB-KW"/>
</dbReference>
<dbReference type="EMBL" id="BT080858">
    <property type="protein sequence ID" value="ACO15282.1"/>
    <property type="molecule type" value="mRNA"/>
</dbReference>
<keyword evidence="5" id="KW-0067">ATP-binding</keyword>
<feature type="domain" description="AAA+ ATPase" evidence="8">
    <location>
        <begin position="47"/>
        <end position="178"/>
    </location>
</feature>
<dbReference type="FunFam" id="3.40.50.300:FF:000129">
    <property type="entry name" value="Replication factor C subunit 5"/>
    <property type="match status" value="1"/>
</dbReference>
<dbReference type="SMART" id="SM00382">
    <property type="entry name" value="AAA"/>
    <property type="match status" value="1"/>
</dbReference>
<dbReference type="SUPFAM" id="SSF48019">
    <property type="entry name" value="post-AAA+ oligomerization domain-like"/>
    <property type="match status" value="1"/>
</dbReference>
<dbReference type="GO" id="GO:0003677">
    <property type="term" value="F:DNA binding"/>
    <property type="evidence" value="ECO:0007669"/>
    <property type="project" value="InterPro"/>
</dbReference>
<dbReference type="SUPFAM" id="SSF52540">
    <property type="entry name" value="P-loop containing nucleoside triphosphate hydrolases"/>
    <property type="match status" value="1"/>
</dbReference>
<dbReference type="InterPro" id="IPR008921">
    <property type="entry name" value="DNA_pol3_clamp-load_cplx_C"/>
</dbReference>
<dbReference type="CDD" id="cd18140">
    <property type="entry name" value="HLD_clamp_RFC"/>
    <property type="match status" value="1"/>
</dbReference>
<proteinExistence type="evidence at transcript level"/>
<evidence type="ECO:0000259" key="8">
    <source>
        <dbReference type="SMART" id="SM00382"/>
    </source>
</evidence>
<comment type="subcellular location">
    <subcellularLocation>
        <location evidence="1">Nucleus</location>
    </subcellularLocation>
</comment>
<dbReference type="GO" id="GO:0003689">
    <property type="term" value="F:DNA clamp loader activity"/>
    <property type="evidence" value="ECO:0007669"/>
    <property type="project" value="TreeGrafter"/>
</dbReference>
<dbReference type="AlphaFoldDB" id="C1C1X9"/>
<keyword evidence="3" id="KW-0235">DNA replication</keyword>
<organism evidence="9">
    <name type="scientific">Caligus clemensi</name>
    <name type="common">Sea louse</name>
    <dbReference type="NCBI Taxonomy" id="344056"/>
    <lineage>
        <taxon>Eukaryota</taxon>
        <taxon>Metazoa</taxon>
        <taxon>Ecdysozoa</taxon>
        <taxon>Arthropoda</taxon>
        <taxon>Crustacea</taxon>
        <taxon>Multicrustacea</taxon>
        <taxon>Hexanauplia</taxon>
        <taxon>Copepoda</taxon>
        <taxon>Siphonostomatoida</taxon>
        <taxon>Caligidae</taxon>
        <taxon>Caligus</taxon>
    </lineage>
</organism>
<dbReference type="Gene3D" id="1.20.272.10">
    <property type="match status" value="1"/>
</dbReference>
<dbReference type="InterPro" id="IPR047854">
    <property type="entry name" value="RFC_lid"/>
</dbReference>
<dbReference type="FunFam" id="1.20.272.10:FF:000004">
    <property type="entry name" value="Replication factor C subunit 5"/>
    <property type="match status" value="1"/>
</dbReference>
<evidence type="ECO:0000256" key="4">
    <source>
        <dbReference type="ARBA" id="ARBA00022741"/>
    </source>
</evidence>
<dbReference type="GO" id="GO:0005663">
    <property type="term" value="C:DNA replication factor C complex"/>
    <property type="evidence" value="ECO:0007669"/>
    <property type="project" value="TreeGrafter"/>
</dbReference>
<dbReference type="InterPro" id="IPR003593">
    <property type="entry name" value="AAA+_ATPase"/>
</dbReference>
<reference evidence="9" key="1">
    <citation type="submission" date="2009-03" db="EMBL/GenBank/DDBJ databases">
        <title>Caligus clemensi ESTs and full-length cDNAs.</title>
        <authorList>
            <person name="Yasuike M."/>
            <person name="von Schalburg K."/>
            <person name="Cooper G."/>
            <person name="Leong J."/>
            <person name="Jones S.R.M."/>
            <person name="Koop B.F."/>
        </authorList>
    </citation>
    <scope>NUCLEOTIDE SEQUENCE</scope>
    <source>
        <tissue evidence="9">Whole</tissue>
    </source>
</reference>
<name>C1C1X9_CALCM</name>
<keyword evidence="6" id="KW-0539">Nucleus</keyword>
<dbReference type="FunFam" id="1.10.8.60:FF:000028">
    <property type="entry name" value="Replication factor C subunit 5"/>
    <property type="match status" value="1"/>
</dbReference>
<dbReference type="GO" id="GO:0005634">
    <property type="term" value="C:nucleus"/>
    <property type="evidence" value="ECO:0007669"/>
    <property type="project" value="UniProtKB-SubCell"/>
</dbReference>
<dbReference type="NCBIfam" id="NF001679">
    <property type="entry name" value="PRK00440.1"/>
    <property type="match status" value="1"/>
</dbReference>
<dbReference type="InterPro" id="IPR013748">
    <property type="entry name" value="Rep_factorC_C"/>
</dbReference>
<dbReference type="InterPro" id="IPR027417">
    <property type="entry name" value="P-loop_NTPase"/>
</dbReference>
<evidence type="ECO:0000256" key="5">
    <source>
        <dbReference type="ARBA" id="ARBA00022840"/>
    </source>
</evidence>
<dbReference type="GO" id="GO:0016887">
    <property type="term" value="F:ATP hydrolysis activity"/>
    <property type="evidence" value="ECO:0007669"/>
    <property type="project" value="InterPro"/>
</dbReference>
<dbReference type="InterPro" id="IPR003959">
    <property type="entry name" value="ATPase_AAA_core"/>
</dbReference>